<keyword evidence="2" id="KW-1185">Reference proteome</keyword>
<evidence type="ECO:0000313" key="2">
    <source>
        <dbReference type="Proteomes" id="UP000479226"/>
    </source>
</evidence>
<proteinExistence type="predicted"/>
<comment type="caution">
    <text evidence="1">The sequence shown here is derived from an EMBL/GenBank/DDBJ whole genome shotgun (WGS) entry which is preliminary data.</text>
</comment>
<evidence type="ECO:0000313" key="1">
    <source>
        <dbReference type="EMBL" id="NGN82375.1"/>
    </source>
</evidence>
<name>A0ABX0DA93_9MICC</name>
<protein>
    <recommendedName>
        <fullName evidence="3">ESX secretion-associated protein EspG</fullName>
    </recommendedName>
</protein>
<evidence type="ECO:0008006" key="3">
    <source>
        <dbReference type="Google" id="ProtNLM"/>
    </source>
</evidence>
<organism evidence="1 2">
    <name type="scientific">Arthrobacter silviterrae</name>
    <dbReference type="NCBI Taxonomy" id="2026658"/>
    <lineage>
        <taxon>Bacteria</taxon>
        <taxon>Bacillati</taxon>
        <taxon>Actinomycetota</taxon>
        <taxon>Actinomycetes</taxon>
        <taxon>Micrococcales</taxon>
        <taxon>Micrococcaceae</taxon>
        <taxon>Arthrobacter</taxon>
    </lineage>
</organism>
<reference evidence="1 2" key="1">
    <citation type="submission" date="2020-02" db="EMBL/GenBank/DDBJ databases">
        <title>Genome sequence of the type strain DSM 27180 of Arthrobacter silviterrae.</title>
        <authorList>
            <person name="Gao J."/>
            <person name="Sun J."/>
        </authorList>
    </citation>
    <scope>NUCLEOTIDE SEQUENCE [LARGE SCALE GENOMIC DNA]</scope>
    <source>
        <strain evidence="1 2">DSM 27180</strain>
    </source>
</reference>
<dbReference type="Proteomes" id="UP000479226">
    <property type="component" value="Unassembled WGS sequence"/>
</dbReference>
<sequence>MSTNTVQWTERDVECAAGVLGLASPEGTALPTLTDEEITALDGVQREQAVPTPWLSAQTADRDVLCGVALRGLLAKEWAYPVIFEGETEPSRLHATEEITGTLALRRTSRQVASLERTVSTGKRWLFIYIHDDGALLEEIDESGLHGFTVVSPDQSAQRLAAFADPNGAAAEESAPKAYTEAEFEAAGEAGLLAQTQAASNMAVFQTDRGDVRTLTVYTAPDSVHVLTPELRDGTLALSLREVSSASLEEALSGLLTAQ</sequence>
<accession>A0ABX0DA93</accession>
<gene>
    <name evidence="1" type="ORF">G6N77_02700</name>
</gene>
<dbReference type="RefSeq" id="WP_165180444.1">
    <property type="nucleotide sequence ID" value="NZ_JAAKZI010000002.1"/>
</dbReference>
<dbReference type="EMBL" id="JAAKZI010000002">
    <property type="protein sequence ID" value="NGN82375.1"/>
    <property type="molecule type" value="Genomic_DNA"/>
</dbReference>